<gene>
    <name evidence="2" type="ORF">ERS852407_05097</name>
</gene>
<accession>A0A174KYS2</accession>
<dbReference type="EC" id="2.4.2.31" evidence="2"/>
<dbReference type="GO" id="GO:0106274">
    <property type="term" value="F:NAD+-protein-arginine ADP-ribosyltransferase activity"/>
    <property type="evidence" value="ECO:0007669"/>
    <property type="project" value="UniProtKB-EC"/>
</dbReference>
<reference evidence="2 3" key="1">
    <citation type="submission" date="2015-09" db="EMBL/GenBank/DDBJ databases">
        <authorList>
            <consortium name="Pathogen Informatics"/>
        </authorList>
    </citation>
    <scope>NUCLEOTIDE SEQUENCE [LARGE SCALE GENOMIC DNA]</scope>
    <source>
        <strain evidence="2 3">2789STDY5608850</strain>
    </source>
</reference>
<evidence type="ECO:0000313" key="2">
    <source>
        <dbReference type="EMBL" id="CUP14310.1"/>
    </source>
</evidence>
<proteinExistence type="predicted"/>
<keyword evidence="2" id="KW-0808">Transferase</keyword>
<dbReference type="RefSeq" id="WP_172683668.1">
    <property type="nucleotide sequence ID" value="NZ_CABIXC010000019.1"/>
</dbReference>
<dbReference type="NCBIfam" id="TIGR01641">
    <property type="entry name" value="phageSPP1_gp7"/>
    <property type="match status" value="1"/>
</dbReference>
<dbReference type="Proteomes" id="UP000095651">
    <property type="component" value="Unassembled WGS sequence"/>
</dbReference>
<dbReference type="AlphaFoldDB" id="A0A174KYS2"/>
<evidence type="ECO:0000313" key="3">
    <source>
        <dbReference type="Proteomes" id="UP000095651"/>
    </source>
</evidence>
<sequence length="347" mass="40074">MAKKSSSYWQKRMAALEDSQYQRGAEYYKDVQKQYREASNSIQMDIERWYQRLADNNGVSYAEAKRLLKKNELDEFRWTVEQYIKAGEENAVDQRWMKELENASARHHISYLEAMKLQIQQHAELLSTEFEGGITEFLHKSYGEQYYHTAFEVAKGTGVGSNIVQIDSRTIDTLIKKPWAQDGKNFSDRIWTNKDKLVNNLHTELTQNIIRGSDPKQAISSLSKTMEVSRAQAGRLIMTESAAISSAAQKECFKDLSVEKYEILATLDSHTSDICQEMDGKVFDMKDYEVGTTAPPFHPNCRTTTIPYFDDEFTESETRAARNDDTGKTYQVPANMKYEEWKKSFIN</sequence>
<dbReference type="InterPro" id="IPR006528">
    <property type="entry name" value="Phage_head_morphogenesis_dom"/>
</dbReference>
<dbReference type="EMBL" id="CYZE01000019">
    <property type="protein sequence ID" value="CUP14310.1"/>
    <property type="molecule type" value="Genomic_DNA"/>
</dbReference>
<protein>
    <submittedName>
        <fullName evidence="2">SPP1 family phage head morphogenesis protein</fullName>
        <ecNumber evidence="2">2.4.2.31</ecNumber>
    </submittedName>
</protein>
<name>A0A174KYS2_9FIRM</name>
<dbReference type="Pfam" id="PF04233">
    <property type="entry name" value="Phage_Mu_F"/>
    <property type="match status" value="1"/>
</dbReference>
<organism evidence="2 3">
    <name type="scientific">Hungatella hathewayi</name>
    <dbReference type="NCBI Taxonomy" id="154046"/>
    <lineage>
        <taxon>Bacteria</taxon>
        <taxon>Bacillati</taxon>
        <taxon>Bacillota</taxon>
        <taxon>Clostridia</taxon>
        <taxon>Lachnospirales</taxon>
        <taxon>Lachnospiraceae</taxon>
        <taxon>Hungatella</taxon>
    </lineage>
</organism>
<keyword evidence="2" id="KW-0328">Glycosyltransferase</keyword>
<feature type="domain" description="Phage head morphogenesis" evidence="1">
    <location>
        <begin position="200"/>
        <end position="306"/>
    </location>
</feature>
<evidence type="ECO:0000259" key="1">
    <source>
        <dbReference type="Pfam" id="PF04233"/>
    </source>
</evidence>